<dbReference type="OrthoDB" id="1435675at2759"/>
<dbReference type="Pfam" id="PF13976">
    <property type="entry name" value="gag_pre-integrs"/>
    <property type="match status" value="1"/>
</dbReference>
<dbReference type="SUPFAM" id="SSF53098">
    <property type="entry name" value="Ribonuclease H-like"/>
    <property type="match status" value="1"/>
</dbReference>
<name>A0A371HSP8_MUCPR</name>
<dbReference type="InterPro" id="IPR012337">
    <property type="entry name" value="RNaseH-like_sf"/>
</dbReference>
<reference evidence="2" key="1">
    <citation type="submission" date="2018-05" db="EMBL/GenBank/DDBJ databases">
        <title>Draft genome of Mucuna pruriens seed.</title>
        <authorList>
            <person name="Nnadi N.E."/>
            <person name="Vos R."/>
            <person name="Hasami M.H."/>
            <person name="Devisetty U.K."/>
            <person name="Aguiy J.C."/>
        </authorList>
    </citation>
    <scope>NUCLEOTIDE SEQUENCE [LARGE SCALE GENOMIC DNA]</scope>
    <source>
        <strain evidence="2">JCA_2017</strain>
    </source>
</reference>
<evidence type="ECO:0000313" key="2">
    <source>
        <dbReference type="EMBL" id="RDY05802.1"/>
    </source>
</evidence>
<evidence type="ECO:0000259" key="1">
    <source>
        <dbReference type="Pfam" id="PF13976"/>
    </source>
</evidence>
<organism evidence="2 3">
    <name type="scientific">Mucuna pruriens</name>
    <name type="common">Velvet bean</name>
    <name type="synonym">Dolichos pruriens</name>
    <dbReference type="NCBI Taxonomy" id="157652"/>
    <lineage>
        <taxon>Eukaryota</taxon>
        <taxon>Viridiplantae</taxon>
        <taxon>Streptophyta</taxon>
        <taxon>Embryophyta</taxon>
        <taxon>Tracheophyta</taxon>
        <taxon>Spermatophyta</taxon>
        <taxon>Magnoliopsida</taxon>
        <taxon>eudicotyledons</taxon>
        <taxon>Gunneridae</taxon>
        <taxon>Pentapetalae</taxon>
        <taxon>rosids</taxon>
        <taxon>fabids</taxon>
        <taxon>Fabales</taxon>
        <taxon>Fabaceae</taxon>
        <taxon>Papilionoideae</taxon>
        <taxon>50 kb inversion clade</taxon>
        <taxon>NPAAA clade</taxon>
        <taxon>indigoferoid/millettioid clade</taxon>
        <taxon>Phaseoleae</taxon>
        <taxon>Mucuna</taxon>
    </lineage>
</organism>
<proteinExistence type="predicted"/>
<sequence length="84" mass="9785">MSIKDDKCFWHKKLGHASLKLISKLKKHNLVRGFPKLFCKDNGILHNIFASRMPQQNSVVKIKNRSLQEMAKTMLNDHSTPKHF</sequence>
<keyword evidence="3" id="KW-1185">Reference proteome</keyword>
<evidence type="ECO:0000313" key="3">
    <source>
        <dbReference type="Proteomes" id="UP000257109"/>
    </source>
</evidence>
<feature type="non-terminal residue" evidence="2">
    <location>
        <position position="1"/>
    </location>
</feature>
<dbReference type="AlphaFoldDB" id="A0A371HSP8"/>
<dbReference type="InterPro" id="IPR036397">
    <property type="entry name" value="RNaseH_sf"/>
</dbReference>
<gene>
    <name evidence="2" type="ORF">CR513_10326</name>
</gene>
<accession>A0A371HSP8</accession>
<dbReference type="GO" id="GO:0003676">
    <property type="term" value="F:nucleic acid binding"/>
    <property type="evidence" value="ECO:0007669"/>
    <property type="project" value="InterPro"/>
</dbReference>
<protein>
    <recommendedName>
        <fullName evidence="1">GAG-pre-integrase domain-containing protein</fullName>
    </recommendedName>
</protein>
<feature type="domain" description="GAG-pre-integrase" evidence="1">
    <location>
        <begin position="5"/>
        <end position="37"/>
    </location>
</feature>
<dbReference type="Gene3D" id="3.30.420.10">
    <property type="entry name" value="Ribonuclease H-like superfamily/Ribonuclease H"/>
    <property type="match status" value="1"/>
</dbReference>
<dbReference type="InterPro" id="IPR025724">
    <property type="entry name" value="GAG-pre-integrase_dom"/>
</dbReference>
<dbReference type="EMBL" id="QJKJ01001812">
    <property type="protein sequence ID" value="RDY05802.1"/>
    <property type="molecule type" value="Genomic_DNA"/>
</dbReference>
<comment type="caution">
    <text evidence="2">The sequence shown here is derived from an EMBL/GenBank/DDBJ whole genome shotgun (WGS) entry which is preliminary data.</text>
</comment>
<dbReference type="Proteomes" id="UP000257109">
    <property type="component" value="Unassembled WGS sequence"/>
</dbReference>